<dbReference type="AlphaFoldDB" id="A0AAE0KCU1"/>
<protein>
    <submittedName>
        <fullName evidence="2">Uncharacterized protein</fullName>
    </submittedName>
</protein>
<feature type="region of interest" description="Disordered" evidence="1">
    <location>
        <begin position="1"/>
        <end position="37"/>
    </location>
</feature>
<gene>
    <name evidence="2" type="ORF">B0T24DRAFT_271066</name>
</gene>
<comment type="caution">
    <text evidence="2">The sequence shown here is derived from an EMBL/GenBank/DDBJ whole genome shotgun (WGS) entry which is preliminary data.</text>
</comment>
<dbReference type="Proteomes" id="UP001287356">
    <property type="component" value="Unassembled WGS sequence"/>
</dbReference>
<feature type="compositionally biased region" description="Pro residues" evidence="1">
    <location>
        <begin position="22"/>
        <end position="36"/>
    </location>
</feature>
<evidence type="ECO:0000313" key="3">
    <source>
        <dbReference type="Proteomes" id="UP001287356"/>
    </source>
</evidence>
<sequence length="277" mass="31891">MEKPSIIQPGPLSFSRGFSAPPRTPPPAPLRRPPGPLKLGPYFQERPQFTETIWFRFRTRTIQATASPVNGLNQNVLRLHIRPTIVQRIVQALVRLLPSFVGAWLESSFPEWNLPSQVILKKQKEGWDEEFDMEKETYAQLRPLQGIFVPKFFGELRHDNIRALLFSVIGGACLADPEGGLLEVADFRRMLCETVTTLSRFGIIQDDEKLDNFHFTGDKIMAVDFERVNDHRLTDEQLELNVKFAVDTLVRRYEDNQYCLWHDGLLQIDGEETKRDG</sequence>
<proteinExistence type="predicted"/>
<organism evidence="2 3">
    <name type="scientific">Lasiosphaeria ovina</name>
    <dbReference type="NCBI Taxonomy" id="92902"/>
    <lineage>
        <taxon>Eukaryota</taxon>
        <taxon>Fungi</taxon>
        <taxon>Dikarya</taxon>
        <taxon>Ascomycota</taxon>
        <taxon>Pezizomycotina</taxon>
        <taxon>Sordariomycetes</taxon>
        <taxon>Sordariomycetidae</taxon>
        <taxon>Sordariales</taxon>
        <taxon>Lasiosphaeriaceae</taxon>
        <taxon>Lasiosphaeria</taxon>
    </lineage>
</organism>
<reference evidence="2" key="2">
    <citation type="submission" date="2023-06" db="EMBL/GenBank/DDBJ databases">
        <authorList>
            <consortium name="Lawrence Berkeley National Laboratory"/>
            <person name="Haridas S."/>
            <person name="Hensen N."/>
            <person name="Bonometti L."/>
            <person name="Westerberg I."/>
            <person name="Brannstrom I.O."/>
            <person name="Guillou S."/>
            <person name="Cros-Aarteil S."/>
            <person name="Calhoun S."/>
            <person name="Kuo A."/>
            <person name="Mondo S."/>
            <person name="Pangilinan J."/>
            <person name="Riley R."/>
            <person name="Labutti K."/>
            <person name="Andreopoulos B."/>
            <person name="Lipzen A."/>
            <person name="Chen C."/>
            <person name="Yanf M."/>
            <person name="Daum C."/>
            <person name="Ng V."/>
            <person name="Clum A."/>
            <person name="Steindorff A."/>
            <person name="Ohm R."/>
            <person name="Martin F."/>
            <person name="Silar P."/>
            <person name="Natvig D."/>
            <person name="Lalanne C."/>
            <person name="Gautier V."/>
            <person name="Ament-Velasquez S.L."/>
            <person name="Kruys A."/>
            <person name="Hutchinson M.I."/>
            <person name="Powell A.J."/>
            <person name="Barry K."/>
            <person name="Miller A.N."/>
            <person name="Grigoriev I.V."/>
            <person name="Debuchy R."/>
            <person name="Gladieux P."/>
            <person name="Thoren M.H."/>
            <person name="Johannesson H."/>
        </authorList>
    </citation>
    <scope>NUCLEOTIDE SEQUENCE</scope>
    <source>
        <strain evidence="2">CBS 958.72</strain>
    </source>
</reference>
<evidence type="ECO:0000256" key="1">
    <source>
        <dbReference type="SAM" id="MobiDB-lite"/>
    </source>
</evidence>
<dbReference type="SUPFAM" id="SSF56112">
    <property type="entry name" value="Protein kinase-like (PK-like)"/>
    <property type="match status" value="1"/>
</dbReference>
<accession>A0AAE0KCU1</accession>
<keyword evidence="3" id="KW-1185">Reference proteome</keyword>
<dbReference type="EMBL" id="JAULSN010000004">
    <property type="protein sequence ID" value="KAK3373640.1"/>
    <property type="molecule type" value="Genomic_DNA"/>
</dbReference>
<reference evidence="2" key="1">
    <citation type="journal article" date="2023" name="Mol. Phylogenet. Evol.">
        <title>Genome-scale phylogeny and comparative genomics of the fungal order Sordariales.</title>
        <authorList>
            <person name="Hensen N."/>
            <person name="Bonometti L."/>
            <person name="Westerberg I."/>
            <person name="Brannstrom I.O."/>
            <person name="Guillou S."/>
            <person name="Cros-Aarteil S."/>
            <person name="Calhoun S."/>
            <person name="Haridas S."/>
            <person name="Kuo A."/>
            <person name="Mondo S."/>
            <person name="Pangilinan J."/>
            <person name="Riley R."/>
            <person name="LaButti K."/>
            <person name="Andreopoulos B."/>
            <person name="Lipzen A."/>
            <person name="Chen C."/>
            <person name="Yan M."/>
            <person name="Daum C."/>
            <person name="Ng V."/>
            <person name="Clum A."/>
            <person name="Steindorff A."/>
            <person name="Ohm R.A."/>
            <person name="Martin F."/>
            <person name="Silar P."/>
            <person name="Natvig D.O."/>
            <person name="Lalanne C."/>
            <person name="Gautier V."/>
            <person name="Ament-Velasquez S.L."/>
            <person name="Kruys A."/>
            <person name="Hutchinson M.I."/>
            <person name="Powell A.J."/>
            <person name="Barry K."/>
            <person name="Miller A.N."/>
            <person name="Grigoriev I.V."/>
            <person name="Debuchy R."/>
            <person name="Gladieux P."/>
            <person name="Hiltunen Thoren M."/>
            <person name="Johannesson H."/>
        </authorList>
    </citation>
    <scope>NUCLEOTIDE SEQUENCE</scope>
    <source>
        <strain evidence="2">CBS 958.72</strain>
    </source>
</reference>
<name>A0AAE0KCU1_9PEZI</name>
<dbReference type="InterPro" id="IPR011009">
    <property type="entry name" value="Kinase-like_dom_sf"/>
</dbReference>
<evidence type="ECO:0000313" key="2">
    <source>
        <dbReference type="EMBL" id="KAK3373640.1"/>
    </source>
</evidence>